<dbReference type="SUPFAM" id="SSF54292">
    <property type="entry name" value="2Fe-2S ferredoxin-like"/>
    <property type="match status" value="1"/>
</dbReference>
<dbReference type="PRINTS" id="PR00409">
    <property type="entry name" value="PHDIOXRDTASE"/>
</dbReference>
<dbReference type="GO" id="GO:0046872">
    <property type="term" value="F:metal ion binding"/>
    <property type="evidence" value="ECO:0007669"/>
    <property type="project" value="UniProtKB-KW"/>
</dbReference>
<evidence type="ECO:0000313" key="10">
    <source>
        <dbReference type="EMBL" id="THV10488.1"/>
    </source>
</evidence>
<keyword evidence="2" id="KW-0285">Flavoprotein</keyword>
<keyword evidence="7" id="KW-0411">Iron-sulfur</keyword>
<dbReference type="PROSITE" id="PS51085">
    <property type="entry name" value="2FE2S_FER_2"/>
    <property type="match status" value="1"/>
</dbReference>
<dbReference type="EMBL" id="STGW01000010">
    <property type="protein sequence ID" value="THV10488.1"/>
    <property type="molecule type" value="Genomic_DNA"/>
</dbReference>
<dbReference type="Proteomes" id="UP000307087">
    <property type="component" value="Unassembled WGS sequence"/>
</dbReference>
<evidence type="ECO:0000256" key="4">
    <source>
        <dbReference type="ARBA" id="ARBA00022723"/>
    </source>
</evidence>
<dbReference type="OrthoDB" id="3807506at2"/>
<evidence type="ECO:0000256" key="7">
    <source>
        <dbReference type="ARBA" id="ARBA00023014"/>
    </source>
</evidence>
<keyword evidence="11" id="KW-1185">Reference proteome</keyword>
<evidence type="ECO:0000256" key="5">
    <source>
        <dbReference type="ARBA" id="ARBA00023002"/>
    </source>
</evidence>
<dbReference type="Gene3D" id="2.40.30.10">
    <property type="entry name" value="Translation factors"/>
    <property type="match status" value="1"/>
</dbReference>
<evidence type="ECO:0000259" key="9">
    <source>
        <dbReference type="PROSITE" id="PS51384"/>
    </source>
</evidence>
<proteinExistence type="predicted"/>
<keyword evidence="3" id="KW-0001">2Fe-2S</keyword>
<sequence length="357" mass="37849">MSALLDPAVDLALAGYRGYLKVFAASPLAERLSPPAPVRRTGFDLEVTVAERTLPCPDVVALILRRPDGSDLPAWTPGAHLDVVLPSGAQRSYSLCGDPADLSSYRIAVRRVPDDLGGGGGSAEVHEAIAAGDRLTVRGPRNAFWMVPETSHLFVAAGIGITPILPMVARAEAAGASWRLVYLGRDRATMPFLDELATYGERVVVRTDDQHGIPAAADILDLGRAPDGTLPAAVHLCGPPALIDAARALIRPLAPHSRLYSERFSAPPVRGGAPFTATLARSGRTVEVGADESLLAALRREVPGIAYSCQQGFCGTCRLRVLDGEVEHRDTLLLPEERAESVLTCLSRGRGPLVLDA</sequence>
<dbReference type="GO" id="GO:0051537">
    <property type="term" value="F:2 iron, 2 sulfur cluster binding"/>
    <property type="evidence" value="ECO:0007669"/>
    <property type="project" value="UniProtKB-KW"/>
</dbReference>
<dbReference type="Gene3D" id="3.40.50.80">
    <property type="entry name" value="Nucleotide-binding domain of ferredoxin-NADP reductase (FNR) module"/>
    <property type="match status" value="1"/>
</dbReference>
<reference evidence="10 11" key="1">
    <citation type="journal article" date="2009" name="Int. J. Syst. Evol. Microbiol.">
        <title>Nocardioides caeni sp. nov., isolated from wastewater.</title>
        <authorList>
            <person name="Yoon J.H."/>
            <person name="Kang S.J."/>
            <person name="Park S."/>
            <person name="Kim W."/>
            <person name="Oh T.K."/>
        </authorList>
    </citation>
    <scope>NUCLEOTIDE SEQUENCE [LARGE SCALE GENOMIC DNA]</scope>
    <source>
        <strain evidence="10 11">DSM 23134</strain>
    </source>
</reference>
<dbReference type="SUPFAM" id="SSF63380">
    <property type="entry name" value="Riboflavin synthase domain-like"/>
    <property type="match status" value="1"/>
</dbReference>
<evidence type="ECO:0000256" key="6">
    <source>
        <dbReference type="ARBA" id="ARBA00023004"/>
    </source>
</evidence>
<dbReference type="CDD" id="cd06185">
    <property type="entry name" value="PDR_like"/>
    <property type="match status" value="1"/>
</dbReference>
<dbReference type="InterPro" id="IPR006058">
    <property type="entry name" value="2Fe2S_fd_BS"/>
</dbReference>
<dbReference type="InterPro" id="IPR017927">
    <property type="entry name" value="FAD-bd_FR_type"/>
</dbReference>
<dbReference type="InterPro" id="IPR050415">
    <property type="entry name" value="MRET"/>
</dbReference>
<protein>
    <submittedName>
        <fullName evidence="10">Oxidoreductase</fullName>
    </submittedName>
</protein>
<dbReference type="GO" id="GO:0016491">
    <property type="term" value="F:oxidoreductase activity"/>
    <property type="evidence" value="ECO:0007669"/>
    <property type="project" value="UniProtKB-KW"/>
</dbReference>
<feature type="domain" description="FAD-binding FR-type" evidence="9">
    <location>
        <begin position="40"/>
        <end position="147"/>
    </location>
</feature>
<dbReference type="PANTHER" id="PTHR47354">
    <property type="entry name" value="NADH OXIDOREDUCTASE HCR"/>
    <property type="match status" value="1"/>
</dbReference>
<dbReference type="Gene3D" id="3.10.20.30">
    <property type="match status" value="1"/>
</dbReference>
<evidence type="ECO:0000259" key="8">
    <source>
        <dbReference type="PROSITE" id="PS51085"/>
    </source>
</evidence>
<keyword evidence="6" id="KW-0408">Iron</keyword>
<dbReference type="InterPro" id="IPR017938">
    <property type="entry name" value="Riboflavin_synthase-like_b-brl"/>
</dbReference>
<evidence type="ECO:0000256" key="2">
    <source>
        <dbReference type="ARBA" id="ARBA00022630"/>
    </source>
</evidence>
<dbReference type="RefSeq" id="WP_136563566.1">
    <property type="nucleotide sequence ID" value="NZ_BAABLS010000006.1"/>
</dbReference>
<dbReference type="InterPro" id="IPR012675">
    <property type="entry name" value="Beta-grasp_dom_sf"/>
</dbReference>
<dbReference type="PANTHER" id="PTHR47354:SF1">
    <property type="entry name" value="CARNITINE MONOOXYGENASE REDUCTASE SUBUNIT"/>
    <property type="match status" value="1"/>
</dbReference>
<dbReference type="AlphaFoldDB" id="A0A4S8N3D1"/>
<dbReference type="CDD" id="cd00207">
    <property type="entry name" value="fer2"/>
    <property type="match status" value="1"/>
</dbReference>
<name>A0A4S8N3D1_9ACTN</name>
<gene>
    <name evidence="10" type="ORF">E9934_14260</name>
</gene>
<accession>A0A4S8N3D1</accession>
<comment type="caution">
    <text evidence="10">The sequence shown here is derived from an EMBL/GenBank/DDBJ whole genome shotgun (WGS) entry which is preliminary data.</text>
</comment>
<feature type="domain" description="2Fe-2S ferredoxin-type" evidence="8">
    <location>
        <begin position="275"/>
        <end position="357"/>
    </location>
</feature>
<keyword evidence="5" id="KW-0560">Oxidoreductase</keyword>
<dbReference type="InterPro" id="IPR001041">
    <property type="entry name" value="2Fe-2S_ferredoxin-type"/>
</dbReference>
<keyword evidence="4" id="KW-0479">Metal-binding</keyword>
<dbReference type="InterPro" id="IPR039261">
    <property type="entry name" value="FNR_nucleotide-bd"/>
</dbReference>
<dbReference type="PROSITE" id="PS00197">
    <property type="entry name" value="2FE2S_FER_1"/>
    <property type="match status" value="1"/>
</dbReference>
<evidence type="ECO:0000256" key="3">
    <source>
        <dbReference type="ARBA" id="ARBA00022714"/>
    </source>
</evidence>
<dbReference type="InterPro" id="IPR036010">
    <property type="entry name" value="2Fe-2S_ferredoxin-like_sf"/>
</dbReference>
<comment type="cofactor">
    <cofactor evidence="1">
        <name>FAD</name>
        <dbReference type="ChEBI" id="CHEBI:57692"/>
    </cofactor>
</comment>
<evidence type="ECO:0000313" key="11">
    <source>
        <dbReference type="Proteomes" id="UP000307087"/>
    </source>
</evidence>
<dbReference type="PROSITE" id="PS51384">
    <property type="entry name" value="FAD_FR"/>
    <property type="match status" value="1"/>
</dbReference>
<evidence type="ECO:0000256" key="1">
    <source>
        <dbReference type="ARBA" id="ARBA00001974"/>
    </source>
</evidence>
<organism evidence="10 11">
    <name type="scientific">Nocardioides caeni</name>
    <dbReference type="NCBI Taxonomy" id="574700"/>
    <lineage>
        <taxon>Bacteria</taxon>
        <taxon>Bacillati</taxon>
        <taxon>Actinomycetota</taxon>
        <taxon>Actinomycetes</taxon>
        <taxon>Propionibacteriales</taxon>
        <taxon>Nocardioidaceae</taxon>
        <taxon>Nocardioides</taxon>
    </lineage>
</organism>
<dbReference type="Pfam" id="PF00111">
    <property type="entry name" value="Fer2"/>
    <property type="match status" value="1"/>
</dbReference>
<dbReference type="SUPFAM" id="SSF52343">
    <property type="entry name" value="Ferredoxin reductase-like, C-terminal NADP-linked domain"/>
    <property type="match status" value="1"/>
</dbReference>